<dbReference type="OrthoDB" id="48146at2759"/>
<dbReference type="KEGG" id="fcy:FRACYDRAFT_233793"/>
<gene>
    <name evidence="2" type="ORF">FRACYDRAFT_233793</name>
</gene>
<evidence type="ECO:0000313" key="2">
    <source>
        <dbReference type="EMBL" id="OEU23623.1"/>
    </source>
</evidence>
<name>A0A1E7G096_9STRA</name>
<proteinExistence type="predicted"/>
<dbReference type="AlphaFoldDB" id="A0A1E7G096"/>
<dbReference type="Proteomes" id="UP000095751">
    <property type="component" value="Unassembled WGS sequence"/>
</dbReference>
<keyword evidence="3" id="KW-1185">Reference proteome</keyword>
<dbReference type="EMBL" id="KV784353">
    <property type="protein sequence ID" value="OEU23623.1"/>
    <property type="molecule type" value="Genomic_DNA"/>
</dbReference>
<evidence type="ECO:0000256" key="1">
    <source>
        <dbReference type="SAM" id="MobiDB-lite"/>
    </source>
</evidence>
<organism evidence="2 3">
    <name type="scientific">Fragilariopsis cylindrus CCMP1102</name>
    <dbReference type="NCBI Taxonomy" id="635003"/>
    <lineage>
        <taxon>Eukaryota</taxon>
        <taxon>Sar</taxon>
        <taxon>Stramenopiles</taxon>
        <taxon>Ochrophyta</taxon>
        <taxon>Bacillariophyta</taxon>
        <taxon>Bacillariophyceae</taxon>
        <taxon>Bacillariophycidae</taxon>
        <taxon>Bacillariales</taxon>
        <taxon>Bacillariaceae</taxon>
        <taxon>Fragilariopsis</taxon>
    </lineage>
</organism>
<feature type="compositionally biased region" description="Polar residues" evidence="1">
    <location>
        <begin position="632"/>
        <end position="658"/>
    </location>
</feature>
<dbReference type="InParanoid" id="A0A1E7G096"/>
<reference evidence="2 3" key="1">
    <citation type="submission" date="2016-09" db="EMBL/GenBank/DDBJ databases">
        <title>Extensive genetic diversity and differential bi-allelic expression allows diatom success in the polar Southern Ocean.</title>
        <authorList>
            <consortium name="DOE Joint Genome Institute"/>
            <person name="Mock T."/>
            <person name="Otillar R.P."/>
            <person name="Strauss J."/>
            <person name="Dupont C."/>
            <person name="Frickenhaus S."/>
            <person name="Maumus F."/>
            <person name="Mcmullan M."/>
            <person name="Sanges R."/>
            <person name="Schmutz J."/>
            <person name="Toseland A."/>
            <person name="Valas R."/>
            <person name="Veluchamy A."/>
            <person name="Ward B.J."/>
            <person name="Allen A."/>
            <person name="Barry K."/>
            <person name="Falciatore A."/>
            <person name="Ferrante M."/>
            <person name="Fortunato A.E."/>
            <person name="Gloeckner G."/>
            <person name="Gruber A."/>
            <person name="Hipkin R."/>
            <person name="Janech M."/>
            <person name="Kroth P."/>
            <person name="Leese F."/>
            <person name="Lindquist E."/>
            <person name="Lyon B.R."/>
            <person name="Martin J."/>
            <person name="Mayer C."/>
            <person name="Parker M."/>
            <person name="Quesneville H."/>
            <person name="Raymond J."/>
            <person name="Uhlig C."/>
            <person name="Valentin K.U."/>
            <person name="Worden A.Z."/>
            <person name="Armbrust E.V."/>
            <person name="Bowler C."/>
            <person name="Green B."/>
            <person name="Moulton V."/>
            <person name="Van Oosterhout C."/>
            <person name="Grigoriev I."/>
        </authorList>
    </citation>
    <scope>NUCLEOTIDE SEQUENCE [LARGE SCALE GENOMIC DNA]</scope>
    <source>
        <strain evidence="2 3">CCMP1102</strain>
    </source>
</reference>
<evidence type="ECO:0000313" key="3">
    <source>
        <dbReference type="Proteomes" id="UP000095751"/>
    </source>
</evidence>
<sequence>MFQLRRKDNSARTSALCIKPSESERSMWSSTRSMEFNPDFSKFVLNEKIKEWLKAFVTCDPRYKILKFFNDVANEGATGDSTFKRDHISPLLKFFNRSSVFTVWRPTSMDAIRRMMVGEGVGKGLDIKGKSAKCGILSALVPFLQINKDEHKSKVRTLRKDSKIRIFFSTKKDRNTVVTKLNALALELQQTVKEAKEISNSKRDLNLYDETTTENAMEKLILDMDDTTIDIIDTYAITDNKYGIAVQERLFWEGMVTRQNITRQIGTPNYTGRTSMPSFQDMNFTSLRAKSAGILGDDNTRAVILQYQNNPNIQRLRVIPCVSDFDCFMVGSRGVKYKEQVPEEQLDILKWGVNETEKILANESTDSWTERWLDGLKECASKGFQPKIPPGGYSDPKTQFIFDHAIERLSSTGCVRHGAECFNYYFPQELDDKLLVISDELPEKYEGRNWAYVDQFDLQEILLEKIKVGYTFPLNPKWILCDPGWKNVYNQLMKSNRPNVQDSLQCWYPRESGIRERIDDVYNQYPNGFKRLETNINDNEFKALSFEQRRSTRLSHVDGTAAMDLAELELKHYLIFQRARRRLKAILILKRMLEGIRKEKKLKGEREEVQQEENAIKEDLHHEDEEHERSNDNNTVTREVSASAVSLTNKQTTSNPAA</sequence>
<feature type="compositionally biased region" description="Basic and acidic residues" evidence="1">
    <location>
        <begin position="603"/>
        <end position="631"/>
    </location>
</feature>
<accession>A0A1E7G096</accession>
<protein>
    <submittedName>
        <fullName evidence="2">Uncharacterized protein</fullName>
    </submittedName>
</protein>
<feature type="region of interest" description="Disordered" evidence="1">
    <location>
        <begin position="603"/>
        <end position="658"/>
    </location>
</feature>